<name>A0A914PIU3_9BILA</name>
<organism evidence="1 2">
    <name type="scientific">Panagrolaimus davidi</name>
    <dbReference type="NCBI Taxonomy" id="227884"/>
    <lineage>
        <taxon>Eukaryota</taxon>
        <taxon>Metazoa</taxon>
        <taxon>Ecdysozoa</taxon>
        <taxon>Nematoda</taxon>
        <taxon>Chromadorea</taxon>
        <taxon>Rhabditida</taxon>
        <taxon>Tylenchina</taxon>
        <taxon>Panagrolaimomorpha</taxon>
        <taxon>Panagrolaimoidea</taxon>
        <taxon>Panagrolaimidae</taxon>
        <taxon>Panagrolaimus</taxon>
    </lineage>
</organism>
<dbReference type="Proteomes" id="UP000887578">
    <property type="component" value="Unplaced"/>
</dbReference>
<keyword evidence="1" id="KW-1185">Reference proteome</keyword>
<evidence type="ECO:0000313" key="1">
    <source>
        <dbReference type="Proteomes" id="UP000887578"/>
    </source>
</evidence>
<accession>A0A914PIU3</accession>
<sequence length="235" mass="27035">MKNRKITRKPDSKQVILHCTQEGHRFKLTLSIDLNNIPTLSHEAVILSRVKNMPKKLKSDKSEKLPIIGFFDLASVICVWNEKDKCYKFMDSWNGKFGKDLFLDFLLPKPAIVSSSTDVVSLNGAVYDLIKIMSMPPDAITINPDWKFTITEDVENPVLLEFDVFEKRRKQASPAFLMAIILKEHLKAIKKETGKRPTKLGFRLLDEFENPEARKRVENGLKEACKMIKIEFLLL</sequence>
<dbReference type="WBParaSite" id="PDA_v2.g15661.t1">
    <property type="protein sequence ID" value="PDA_v2.g15661.t1"/>
    <property type="gene ID" value="PDA_v2.g15661"/>
</dbReference>
<evidence type="ECO:0000313" key="2">
    <source>
        <dbReference type="WBParaSite" id="PDA_v2.g15661.t1"/>
    </source>
</evidence>
<dbReference type="AlphaFoldDB" id="A0A914PIU3"/>
<proteinExistence type="predicted"/>
<protein>
    <submittedName>
        <fullName evidence="2">Uncharacterized protein</fullName>
    </submittedName>
</protein>
<reference evidence="2" key="1">
    <citation type="submission" date="2022-11" db="UniProtKB">
        <authorList>
            <consortium name="WormBaseParasite"/>
        </authorList>
    </citation>
    <scope>IDENTIFICATION</scope>
</reference>